<organism evidence="3 4">
    <name type="scientific">Bifiguratus adelaidae</name>
    <dbReference type="NCBI Taxonomy" id="1938954"/>
    <lineage>
        <taxon>Eukaryota</taxon>
        <taxon>Fungi</taxon>
        <taxon>Fungi incertae sedis</taxon>
        <taxon>Mucoromycota</taxon>
        <taxon>Mucoromycotina</taxon>
        <taxon>Endogonomycetes</taxon>
        <taxon>Endogonales</taxon>
        <taxon>Endogonales incertae sedis</taxon>
        <taxon>Bifiguratus</taxon>
    </lineage>
</organism>
<feature type="chain" id="PRO_5013283460" description="Transmembrane protein" evidence="2">
    <location>
        <begin position="21"/>
        <end position="113"/>
    </location>
</feature>
<keyword evidence="1" id="KW-1133">Transmembrane helix</keyword>
<keyword evidence="1" id="KW-0812">Transmembrane</keyword>
<name>A0A261XZI9_9FUNG</name>
<feature type="transmembrane region" description="Helical" evidence="1">
    <location>
        <begin position="70"/>
        <end position="88"/>
    </location>
</feature>
<feature type="signal peptide" evidence="2">
    <location>
        <begin position="1"/>
        <end position="20"/>
    </location>
</feature>
<dbReference type="Proteomes" id="UP000242875">
    <property type="component" value="Unassembled WGS sequence"/>
</dbReference>
<proteinExistence type="predicted"/>
<evidence type="ECO:0000313" key="4">
    <source>
        <dbReference type="Proteomes" id="UP000242875"/>
    </source>
</evidence>
<dbReference type="AlphaFoldDB" id="A0A261XZI9"/>
<gene>
    <name evidence="3" type="ORF">BZG36_03006</name>
</gene>
<evidence type="ECO:0008006" key="5">
    <source>
        <dbReference type="Google" id="ProtNLM"/>
    </source>
</evidence>
<protein>
    <recommendedName>
        <fullName evidence="5">Transmembrane protein</fullName>
    </recommendedName>
</protein>
<evidence type="ECO:0000256" key="1">
    <source>
        <dbReference type="SAM" id="Phobius"/>
    </source>
</evidence>
<dbReference type="EMBL" id="MVBO01000068">
    <property type="protein sequence ID" value="OZJ03790.1"/>
    <property type="molecule type" value="Genomic_DNA"/>
</dbReference>
<dbReference type="OrthoDB" id="2438895at2759"/>
<comment type="caution">
    <text evidence="3">The sequence shown here is derived from an EMBL/GenBank/DDBJ whole genome shotgun (WGS) entry which is preliminary data.</text>
</comment>
<evidence type="ECO:0000313" key="3">
    <source>
        <dbReference type="EMBL" id="OZJ03790.1"/>
    </source>
</evidence>
<keyword evidence="4" id="KW-1185">Reference proteome</keyword>
<sequence length="113" mass="12643">MNKLLIILTWLFAVAIQVQALENRVTEVHASQLLLPTITDHNGSFPNVLVRRAKASKIFVSVPFLSNPNIFYILLSVTIGLFCSGSYVENLLDDQDKRASCFLCNSRWSSLDA</sequence>
<reference evidence="3 4" key="1">
    <citation type="journal article" date="2017" name="Mycologia">
        <title>Bifiguratus adelaidae, gen. et sp. nov., a new member of Mucoromycotina in endophytic and soil-dwelling habitats.</title>
        <authorList>
            <person name="Torres-Cruz T.J."/>
            <person name="Billingsley Tobias T.L."/>
            <person name="Almatruk M."/>
            <person name="Hesse C."/>
            <person name="Kuske C.R."/>
            <person name="Desiro A."/>
            <person name="Benucci G.M."/>
            <person name="Bonito G."/>
            <person name="Stajich J.E."/>
            <person name="Dunlap C."/>
            <person name="Arnold A.E."/>
            <person name="Porras-Alfaro A."/>
        </authorList>
    </citation>
    <scope>NUCLEOTIDE SEQUENCE [LARGE SCALE GENOMIC DNA]</scope>
    <source>
        <strain evidence="3 4">AZ0501</strain>
    </source>
</reference>
<keyword evidence="2" id="KW-0732">Signal</keyword>
<accession>A0A261XZI9</accession>
<evidence type="ECO:0000256" key="2">
    <source>
        <dbReference type="SAM" id="SignalP"/>
    </source>
</evidence>
<keyword evidence="1" id="KW-0472">Membrane</keyword>